<dbReference type="EMBL" id="JARJCM010000113">
    <property type="protein sequence ID" value="KAJ7028330.1"/>
    <property type="molecule type" value="Genomic_DNA"/>
</dbReference>
<sequence>MTAASNTSYETSAYLRVASLAIASYDYLQTSPFEFRIWREAWKGKRLTLSSALFLLIRYTSILVLTLSNFSFFYSGFDRETCNRFYGIPALFKVVQAMVSQAILGLRAYNLSRKSGTIGYSLLLFYLAVSVLEWLSTAQHRTMIFTGPIGNCGSHSPTSAWGGWVSYVVAIIYNFVTTVVCMFFLLRMKTSNGSMMSRVTRMMLVDGLWYFIVLTAINFVNLLFNRFTSLNEAVQQTAAASLGYCVTWIMSQRLLIHLYEVSVERRNESIGAAVTITQQIATARDVSHAIRSQFESKSGRFDLTVPDFDLESAAPLTEEDASVHVRIERTVRMERMPRVYNLEDYSRNARSSRSKH</sequence>
<feature type="transmembrane region" description="Helical" evidence="1">
    <location>
        <begin position="86"/>
        <end position="106"/>
    </location>
</feature>
<feature type="transmembrane region" description="Helical" evidence="1">
    <location>
        <begin position="207"/>
        <end position="224"/>
    </location>
</feature>
<evidence type="ECO:0000313" key="4">
    <source>
        <dbReference type="Proteomes" id="UP001218188"/>
    </source>
</evidence>
<keyword evidence="4" id="KW-1185">Reference proteome</keyword>
<keyword evidence="1" id="KW-1133">Transmembrane helix</keyword>
<dbReference type="Proteomes" id="UP001218188">
    <property type="component" value="Unassembled WGS sequence"/>
</dbReference>
<gene>
    <name evidence="3" type="ORF">C8F04DRAFT_1119700</name>
</gene>
<protein>
    <recommendedName>
        <fullName evidence="2">DUF6533 domain-containing protein</fullName>
    </recommendedName>
</protein>
<dbReference type="AlphaFoldDB" id="A0AAD6SLE0"/>
<keyword evidence="1" id="KW-0812">Transmembrane</keyword>
<keyword evidence="1" id="KW-0472">Membrane</keyword>
<comment type="caution">
    <text evidence="3">The sequence shown here is derived from an EMBL/GenBank/DDBJ whole genome shotgun (WGS) entry which is preliminary data.</text>
</comment>
<evidence type="ECO:0000313" key="3">
    <source>
        <dbReference type="EMBL" id="KAJ7028330.1"/>
    </source>
</evidence>
<evidence type="ECO:0000256" key="1">
    <source>
        <dbReference type="SAM" id="Phobius"/>
    </source>
</evidence>
<feature type="transmembrane region" description="Helical" evidence="1">
    <location>
        <begin position="49"/>
        <end position="74"/>
    </location>
</feature>
<feature type="transmembrane region" description="Helical" evidence="1">
    <location>
        <begin position="164"/>
        <end position="186"/>
    </location>
</feature>
<dbReference type="Pfam" id="PF20151">
    <property type="entry name" value="DUF6533"/>
    <property type="match status" value="1"/>
</dbReference>
<reference evidence="3" key="1">
    <citation type="submission" date="2023-03" db="EMBL/GenBank/DDBJ databases">
        <title>Massive genome expansion in bonnet fungi (Mycena s.s.) driven by repeated elements and novel gene families across ecological guilds.</title>
        <authorList>
            <consortium name="Lawrence Berkeley National Laboratory"/>
            <person name="Harder C.B."/>
            <person name="Miyauchi S."/>
            <person name="Viragh M."/>
            <person name="Kuo A."/>
            <person name="Thoen E."/>
            <person name="Andreopoulos B."/>
            <person name="Lu D."/>
            <person name="Skrede I."/>
            <person name="Drula E."/>
            <person name="Henrissat B."/>
            <person name="Morin E."/>
            <person name="Kohler A."/>
            <person name="Barry K."/>
            <person name="LaButti K."/>
            <person name="Morin E."/>
            <person name="Salamov A."/>
            <person name="Lipzen A."/>
            <person name="Mereny Z."/>
            <person name="Hegedus B."/>
            <person name="Baldrian P."/>
            <person name="Stursova M."/>
            <person name="Weitz H."/>
            <person name="Taylor A."/>
            <person name="Grigoriev I.V."/>
            <person name="Nagy L.G."/>
            <person name="Martin F."/>
            <person name="Kauserud H."/>
        </authorList>
    </citation>
    <scope>NUCLEOTIDE SEQUENCE</scope>
    <source>
        <strain evidence="3">CBHHK200</strain>
    </source>
</reference>
<feature type="transmembrane region" description="Helical" evidence="1">
    <location>
        <begin position="118"/>
        <end position="136"/>
    </location>
</feature>
<evidence type="ECO:0000259" key="2">
    <source>
        <dbReference type="Pfam" id="PF20151"/>
    </source>
</evidence>
<feature type="domain" description="DUF6533" evidence="2">
    <location>
        <begin position="14"/>
        <end position="63"/>
    </location>
</feature>
<name>A0AAD6SLE0_9AGAR</name>
<organism evidence="3 4">
    <name type="scientific">Mycena alexandri</name>
    <dbReference type="NCBI Taxonomy" id="1745969"/>
    <lineage>
        <taxon>Eukaryota</taxon>
        <taxon>Fungi</taxon>
        <taxon>Dikarya</taxon>
        <taxon>Basidiomycota</taxon>
        <taxon>Agaricomycotina</taxon>
        <taxon>Agaricomycetes</taxon>
        <taxon>Agaricomycetidae</taxon>
        <taxon>Agaricales</taxon>
        <taxon>Marasmiineae</taxon>
        <taxon>Mycenaceae</taxon>
        <taxon>Mycena</taxon>
    </lineage>
</organism>
<accession>A0AAD6SLE0</accession>
<proteinExistence type="predicted"/>
<dbReference type="InterPro" id="IPR045340">
    <property type="entry name" value="DUF6533"/>
</dbReference>